<reference evidence="2" key="2">
    <citation type="journal article" date="2021" name="PeerJ">
        <title>Extensive microbial diversity within the chicken gut microbiome revealed by metagenomics and culture.</title>
        <authorList>
            <person name="Gilroy R."/>
            <person name="Ravi A."/>
            <person name="Getino M."/>
            <person name="Pursley I."/>
            <person name="Horton D.L."/>
            <person name="Alikhan N.F."/>
            <person name="Baker D."/>
            <person name="Gharbi K."/>
            <person name="Hall N."/>
            <person name="Watson M."/>
            <person name="Adriaenssens E.M."/>
            <person name="Foster-Nyarko E."/>
            <person name="Jarju S."/>
            <person name="Secka A."/>
            <person name="Antonio M."/>
            <person name="Oren A."/>
            <person name="Chaudhuri R.R."/>
            <person name="La Ragione R."/>
            <person name="Hildebrand F."/>
            <person name="Pallen M.J."/>
        </authorList>
    </citation>
    <scope>NUCLEOTIDE SEQUENCE</scope>
    <source>
        <strain evidence="2">CHK197-8231</strain>
    </source>
</reference>
<keyword evidence="1" id="KW-1133">Transmembrane helix</keyword>
<keyword evidence="1" id="KW-0472">Membrane</keyword>
<sequence length="153" mass="17885">MKEKRNWESPEEKDIYYEKRKKRTKWMIFIGIIIIIVAIGAFIWGLMTLLDNSKKALLGVWNCDNGNTVLEIDENQLRLSGPNLTKGISGNYRVMSYSYTSSETSREDWVFKIKNKEKRKNGSQISFSMNSKYSGYLFVEVESTEDELICEKR</sequence>
<comment type="caution">
    <text evidence="2">The sequence shown here is derived from an EMBL/GenBank/DDBJ whole genome shotgun (WGS) entry which is preliminary data.</text>
</comment>
<accession>A0A9D1HTA2</accession>
<protein>
    <submittedName>
        <fullName evidence="2">Uncharacterized protein</fullName>
    </submittedName>
</protein>
<evidence type="ECO:0000313" key="2">
    <source>
        <dbReference type="EMBL" id="HIU22246.1"/>
    </source>
</evidence>
<feature type="transmembrane region" description="Helical" evidence="1">
    <location>
        <begin position="26"/>
        <end position="47"/>
    </location>
</feature>
<keyword evidence="1" id="KW-0812">Transmembrane</keyword>
<proteinExistence type="predicted"/>
<dbReference type="Proteomes" id="UP000824087">
    <property type="component" value="Unassembled WGS sequence"/>
</dbReference>
<evidence type="ECO:0000256" key="1">
    <source>
        <dbReference type="SAM" id="Phobius"/>
    </source>
</evidence>
<dbReference type="EMBL" id="DVML01000009">
    <property type="protein sequence ID" value="HIU22246.1"/>
    <property type="molecule type" value="Genomic_DNA"/>
</dbReference>
<evidence type="ECO:0000313" key="3">
    <source>
        <dbReference type="Proteomes" id="UP000824087"/>
    </source>
</evidence>
<dbReference type="AlphaFoldDB" id="A0A9D1HTA2"/>
<reference evidence="2" key="1">
    <citation type="submission" date="2020-10" db="EMBL/GenBank/DDBJ databases">
        <authorList>
            <person name="Gilroy R."/>
        </authorList>
    </citation>
    <scope>NUCLEOTIDE SEQUENCE</scope>
    <source>
        <strain evidence="2">CHK197-8231</strain>
    </source>
</reference>
<name>A0A9D1HTA2_9BACT</name>
<gene>
    <name evidence="2" type="ORF">IAD49_01555</name>
</gene>
<organism evidence="2 3">
    <name type="scientific">Candidatus Fimihabitans intestinipullorum</name>
    <dbReference type="NCBI Taxonomy" id="2840820"/>
    <lineage>
        <taxon>Bacteria</taxon>
        <taxon>Bacillati</taxon>
        <taxon>Mycoplasmatota</taxon>
        <taxon>Mycoplasmatota incertae sedis</taxon>
        <taxon>Candidatus Fimihabitans</taxon>
    </lineage>
</organism>